<keyword evidence="2" id="KW-1185">Reference proteome</keyword>
<protein>
    <submittedName>
        <fullName evidence="1">Uncharacterized protein</fullName>
    </submittedName>
</protein>
<name>A0A151TU96_CAJCA</name>
<gene>
    <name evidence="1" type="ORF">KK1_009784</name>
</gene>
<proteinExistence type="predicted"/>
<organism evidence="1 2">
    <name type="scientific">Cajanus cajan</name>
    <name type="common">Pigeon pea</name>
    <name type="synonym">Cajanus indicus</name>
    <dbReference type="NCBI Taxonomy" id="3821"/>
    <lineage>
        <taxon>Eukaryota</taxon>
        <taxon>Viridiplantae</taxon>
        <taxon>Streptophyta</taxon>
        <taxon>Embryophyta</taxon>
        <taxon>Tracheophyta</taxon>
        <taxon>Spermatophyta</taxon>
        <taxon>Magnoliopsida</taxon>
        <taxon>eudicotyledons</taxon>
        <taxon>Gunneridae</taxon>
        <taxon>Pentapetalae</taxon>
        <taxon>rosids</taxon>
        <taxon>fabids</taxon>
        <taxon>Fabales</taxon>
        <taxon>Fabaceae</taxon>
        <taxon>Papilionoideae</taxon>
        <taxon>50 kb inversion clade</taxon>
        <taxon>NPAAA clade</taxon>
        <taxon>indigoferoid/millettioid clade</taxon>
        <taxon>Phaseoleae</taxon>
        <taxon>Cajanus</taxon>
    </lineage>
</organism>
<accession>A0A151TU96</accession>
<dbReference type="Proteomes" id="UP000075243">
    <property type="component" value="Chromosome 3"/>
</dbReference>
<dbReference type="Gramene" id="C.cajan_09516.t">
    <property type="protein sequence ID" value="C.cajan_09516.t"/>
    <property type="gene ID" value="C.cajan_09516"/>
</dbReference>
<dbReference type="EMBL" id="CM003605">
    <property type="protein sequence ID" value="KYP70564.1"/>
    <property type="molecule type" value="Genomic_DNA"/>
</dbReference>
<dbReference type="STRING" id="3821.A0A151TU96"/>
<reference evidence="1 2" key="1">
    <citation type="journal article" date="2012" name="Nat. Biotechnol.">
        <title>Draft genome sequence of pigeonpea (Cajanus cajan), an orphan legume crop of resource-poor farmers.</title>
        <authorList>
            <person name="Varshney R.K."/>
            <person name="Chen W."/>
            <person name="Li Y."/>
            <person name="Bharti A.K."/>
            <person name="Saxena R.K."/>
            <person name="Schlueter J.A."/>
            <person name="Donoghue M.T."/>
            <person name="Azam S."/>
            <person name="Fan G."/>
            <person name="Whaley A.M."/>
            <person name="Farmer A.D."/>
            <person name="Sheridan J."/>
            <person name="Iwata A."/>
            <person name="Tuteja R."/>
            <person name="Penmetsa R.V."/>
            <person name="Wu W."/>
            <person name="Upadhyaya H.D."/>
            <person name="Yang S.P."/>
            <person name="Shah T."/>
            <person name="Saxena K.B."/>
            <person name="Michael T."/>
            <person name="McCombie W.R."/>
            <person name="Yang B."/>
            <person name="Zhang G."/>
            <person name="Yang H."/>
            <person name="Wang J."/>
            <person name="Spillane C."/>
            <person name="Cook D.R."/>
            <person name="May G.D."/>
            <person name="Xu X."/>
            <person name="Jackson S.A."/>
        </authorList>
    </citation>
    <scope>NUCLEOTIDE SEQUENCE [LARGE SCALE GENOMIC DNA]</scope>
    <source>
        <strain evidence="2">cv. Asha</strain>
    </source>
</reference>
<sequence length="72" mass="7896">MMLSIEELIEGCNKKGVILIQANLIADKDARAHLDACGKLIPTSYAKVIDIETGMPLPLIKGNLWFKSPTIM</sequence>
<evidence type="ECO:0000313" key="1">
    <source>
        <dbReference type="EMBL" id="KYP70564.1"/>
    </source>
</evidence>
<dbReference type="AlphaFoldDB" id="A0A151TU96"/>
<evidence type="ECO:0000313" key="2">
    <source>
        <dbReference type="Proteomes" id="UP000075243"/>
    </source>
</evidence>